<dbReference type="InterPro" id="IPR013830">
    <property type="entry name" value="SGNH_hydro"/>
</dbReference>
<evidence type="ECO:0000259" key="3">
    <source>
        <dbReference type="Pfam" id="PF13472"/>
    </source>
</evidence>
<keyword evidence="5" id="KW-1185">Reference proteome</keyword>
<gene>
    <name evidence="4" type="ORF">GCM10011399_25440</name>
</gene>
<feature type="active site" description="Nucleophile" evidence="1">
    <location>
        <position position="27"/>
    </location>
</feature>
<feature type="domain" description="SGNH hydrolase-type esterase" evidence="3">
    <location>
        <begin position="23"/>
        <end position="255"/>
    </location>
</feature>
<dbReference type="EMBL" id="BMGP01000004">
    <property type="protein sequence ID" value="GGF31143.1"/>
    <property type="molecule type" value="Genomic_DNA"/>
</dbReference>
<dbReference type="PANTHER" id="PTHR37981">
    <property type="entry name" value="LIPASE 2"/>
    <property type="match status" value="1"/>
</dbReference>
<evidence type="ECO:0000313" key="4">
    <source>
        <dbReference type="EMBL" id="GGF31143.1"/>
    </source>
</evidence>
<feature type="active site" evidence="1">
    <location>
        <position position="247"/>
    </location>
</feature>
<dbReference type="AlphaFoldDB" id="A0A917B964"/>
<comment type="caution">
    <text evidence="4">The sequence shown here is derived from an EMBL/GenBank/DDBJ whole genome shotgun (WGS) entry which is preliminary data.</text>
</comment>
<sequence>MPDPDTNEGTPFRELKPGDRYVALGSSFGAGPGIPPRVEGAPRASGRSANNYAHLLAARLELDLDDVTFSGATAAEMLAAGGQIEAVTETTRLVTVTGGGNDVGYIPGLVAASVPRFLRVLPSIRRGLADTNGTGHLDERFDQLTQTLTSLVREVRRRAPHSIIVLVDYVTLVPADESIATPPLSSGAAHWGRTMAARLVEVTRAVAAAEGCLYAAASDISASHHAFSAEPWSKHFHYSLRGGAPYHPNAAGMAAIAALVGDQLNRPSVLPE</sequence>
<dbReference type="Pfam" id="PF13472">
    <property type="entry name" value="Lipase_GDSL_2"/>
    <property type="match status" value="1"/>
</dbReference>
<name>A0A917B964_9MICO</name>
<feature type="region of interest" description="Disordered" evidence="2">
    <location>
        <begin position="26"/>
        <end position="46"/>
    </location>
</feature>
<dbReference type="Gene3D" id="3.40.50.1110">
    <property type="entry name" value="SGNH hydrolase"/>
    <property type="match status" value="1"/>
</dbReference>
<evidence type="ECO:0000256" key="1">
    <source>
        <dbReference type="PIRSR" id="PIRSR637460-1"/>
    </source>
</evidence>
<dbReference type="CDD" id="cd01823">
    <property type="entry name" value="SEST_like"/>
    <property type="match status" value="1"/>
</dbReference>
<dbReference type="GO" id="GO:0016788">
    <property type="term" value="F:hydrolase activity, acting on ester bonds"/>
    <property type="evidence" value="ECO:0007669"/>
    <property type="project" value="InterPro"/>
</dbReference>
<dbReference type="InterPro" id="IPR037460">
    <property type="entry name" value="SEST-like"/>
</dbReference>
<reference evidence="4 5" key="1">
    <citation type="journal article" date="2014" name="Int. J. Syst. Evol. Microbiol.">
        <title>Complete genome sequence of Corynebacterium casei LMG S-19264T (=DSM 44701T), isolated from a smear-ripened cheese.</title>
        <authorList>
            <consortium name="US DOE Joint Genome Institute (JGI-PGF)"/>
            <person name="Walter F."/>
            <person name="Albersmeier A."/>
            <person name="Kalinowski J."/>
            <person name="Ruckert C."/>
        </authorList>
    </citation>
    <scope>NUCLEOTIDE SEQUENCE [LARGE SCALE GENOMIC DNA]</scope>
    <source>
        <strain evidence="4 5">CGMCC 1.12976</strain>
    </source>
</reference>
<evidence type="ECO:0000313" key="5">
    <source>
        <dbReference type="Proteomes" id="UP000598775"/>
    </source>
</evidence>
<dbReference type="GO" id="GO:0006629">
    <property type="term" value="P:lipid metabolic process"/>
    <property type="evidence" value="ECO:0007669"/>
    <property type="project" value="TreeGrafter"/>
</dbReference>
<dbReference type="InterPro" id="IPR036514">
    <property type="entry name" value="SGNH_hydro_sf"/>
</dbReference>
<dbReference type="PANTHER" id="PTHR37981:SF1">
    <property type="entry name" value="SGNH HYDROLASE-TYPE ESTERASE DOMAIN-CONTAINING PROTEIN"/>
    <property type="match status" value="1"/>
</dbReference>
<accession>A0A917B964</accession>
<dbReference type="RefSeq" id="WP_188678849.1">
    <property type="nucleotide sequence ID" value="NZ_BMGP01000004.1"/>
</dbReference>
<evidence type="ECO:0000256" key="2">
    <source>
        <dbReference type="SAM" id="MobiDB-lite"/>
    </source>
</evidence>
<proteinExistence type="predicted"/>
<dbReference type="Proteomes" id="UP000598775">
    <property type="component" value="Unassembled WGS sequence"/>
</dbReference>
<protein>
    <recommendedName>
        <fullName evidence="3">SGNH hydrolase-type esterase domain-containing protein</fullName>
    </recommendedName>
</protein>
<organism evidence="4 5">
    <name type="scientific">Subtercola lobariae</name>
    <dbReference type="NCBI Taxonomy" id="1588641"/>
    <lineage>
        <taxon>Bacteria</taxon>
        <taxon>Bacillati</taxon>
        <taxon>Actinomycetota</taxon>
        <taxon>Actinomycetes</taxon>
        <taxon>Micrococcales</taxon>
        <taxon>Microbacteriaceae</taxon>
        <taxon>Subtercola</taxon>
    </lineage>
</organism>
<dbReference type="SUPFAM" id="SSF52266">
    <property type="entry name" value="SGNH hydrolase"/>
    <property type="match status" value="1"/>
</dbReference>